<dbReference type="SMART" id="SM00049">
    <property type="entry name" value="DEP"/>
    <property type="match status" value="1"/>
</dbReference>
<evidence type="ECO:0000313" key="6">
    <source>
        <dbReference type="Proteomes" id="UP000694546"/>
    </source>
</evidence>
<feature type="compositionally biased region" description="Basic residues" evidence="3">
    <location>
        <begin position="562"/>
        <end position="574"/>
    </location>
</feature>
<accession>A0A8C5AFU1</accession>
<evidence type="ECO:0000313" key="5">
    <source>
        <dbReference type="Ensembl" id="ENSGMOP00000030741.1"/>
    </source>
</evidence>
<comment type="similarity">
    <text evidence="1">Belongs to the DEPDC7 family.</text>
</comment>
<feature type="compositionally biased region" description="Basic and acidic residues" evidence="3">
    <location>
        <begin position="548"/>
        <end position="561"/>
    </location>
</feature>
<dbReference type="Gene3D" id="1.10.10.10">
    <property type="entry name" value="Winged helix-like DNA-binding domain superfamily/Winged helix DNA-binding domain"/>
    <property type="match status" value="1"/>
</dbReference>
<dbReference type="PANTHER" id="PTHR16206">
    <property type="entry name" value="DEP DOMAIN-CONTAINING"/>
    <property type="match status" value="1"/>
</dbReference>
<dbReference type="PROSITE" id="PS50186">
    <property type="entry name" value="DEP"/>
    <property type="match status" value="1"/>
</dbReference>
<evidence type="ECO:0000256" key="1">
    <source>
        <dbReference type="ARBA" id="ARBA00037970"/>
    </source>
</evidence>
<dbReference type="InterPro" id="IPR036390">
    <property type="entry name" value="WH_DNA-bd_sf"/>
</dbReference>
<keyword evidence="6" id="KW-1185">Reference proteome</keyword>
<reference evidence="5" key="2">
    <citation type="submission" date="2025-09" db="UniProtKB">
        <authorList>
            <consortium name="Ensembl"/>
        </authorList>
    </citation>
    <scope>IDENTIFICATION</scope>
</reference>
<name>A0A8C5AFU1_GADMO</name>
<evidence type="ECO:0000256" key="3">
    <source>
        <dbReference type="SAM" id="MobiDB-lite"/>
    </source>
</evidence>
<evidence type="ECO:0000256" key="2">
    <source>
        <dbReference type="ARBA" id="ARBA00040225"/>
    </source>
</evidence>
<dbReference type="Pfam" id="PF00610">
    <property type="entry name" value="DEP"/>
    <property type="match status" value="1"/>
</dbReference>
<dbReference type="GeneTree" id="ENSGT00950000182976"/>
<dbReference type="Proteomes" id="UP000694546">
    <property type="component" value="Chromosome 9"/>
</dbReference>
<dbReference type="GO" id="GO:0035556">
    <property type="term" value="P:intracellular signal transduction"/>
    <property type="evidence" value="ECO:0007669"/>
    <property type="project" value="InterPro"/>
</dbReference>
<organism evidence="5 6">
    <name type="scientific">Gadus morhua</name>
    <name type="common">Atlantic cod</name>
    <dbReference type="NCBI Taxonomy" id="8049"/>
    <lineage>
        <taxon>Eukaryota</taxon>
        <taxon>Metazoa</taxon>
        <taxon>Chordata</taxon>
        <taxon>Craniata</taxon>
        <taxon>Vertebrata</taxon>
        <taxon>Euteleostomi</taxon>
        <taxon>Actinopterygii</taxon>
        <taxon>Neopterygii</taxon>
        <taxon>Teleostei</taxon>
        <taxon>Neoteleostei</taxon>
        <taxon>Acanthomorphata</taxon>
        <taxon>Zeiogadaria</taxon>
        <taxon>Gadariae</taxon>
        <taxon>Gadiformes</taxon>
        <taxon>Gadoidei</taxon>
        <taxon>Gadidae</taxon>
        <taxon>Gadus</taxon>
    </lineage>
</organism>
<evidence type="ECO:0000259" key="4">
    <source>
        <dbReference type="PROSITE" id="PS50186"/>
    </source>
</evidence>
<dbReference type="Ensembl" id="ENSGMOT00000033429.1">
    <property type="protein sequence ID" value="ENSGMOP00000030741.1"/>
    <property type="gene ID" value="ENSGMOG00000004341.2"/>
</dbReference>
<dbReference type="CDD" id="cd04405">
    <property type="entry name" value="RhoGAP_BRCC3-like"/>
    <property type="match status" value="1"/>
</dbReference>
<protein>
    <recommendedName>
        <fullName evidence="2">DEP domain-containing protein 7</fullName>
    </recommendedName>
</protein>
<dbReference type="PANTHER" id="PTHR16206:SF9">
    <property type="entry name" value="DEP DOMAIN-CONTAINING PROTEIN 7"/>
    <property type="match status" value="1"/>
</dbReference>
<dbReference type="AlphaFoldDB" id="A0A8C5AFU1"/>
<dbReference type="InterPro" id="IPR000591">
    <property type="entry name" value="DEP_dom"/>
</dbReference>
<sequence>MATIKERLAALNLAEKLYVRPPAQGGICRNYQSLSSWSGLIAHLKASVKVKRRRVYIKSHGDCFLGSDAVDVVADHLSHIKGLEGATVSREKVVVVCQALLDCHVFEAVGTKVFGKDKNLDRFNDCSNALYKFLLHTPSVDELDRGVLSHGVQKYFCTDAFDGQESLKLPGDTKPPETLPDANRFQAVIETDKLSLSPSRLQTDTVLPQTLVNEVWQEQTTVRLLKLVDLPLLDGVLQCSLNQDSHFTATRPLAHCNPDLIYSNQNLDRQILQAFKEFNEDEWLCAALGCLDLLPDKAVMELGRAIPNYFRQEEDSQDYMVVDRIAPEEGGLSQCQLLVYGILVKHYSLTDMLPLLPGNLTDVYAAIIDLLVNAKLDKALEALQLCLKLLPTSCREELRRLLTFMSLAADPQGIRLDKEMENRLAVRRSFSRALLHSKTLSKEQEELMVAFMLSNTQDIFRIPGALHKAVSDKLSSLVHRNHPDVTGSTFCQQDFRDSAHVRDVTQGELRALLSNIHLDPKISDRKKRRLLRQFYQAHPEAVASQSEPCRRTNRDRRETMSRGRRGHRTFRRKRQEGEQG</sequence>
<feature type="region of interest" description="Disordered" evidence="3">
    <location>
        <begin position="539"/>
        <end position="580"/>
    </location>
</feature>
<dbReference type="SUPFAM" id="SSF46785">
    <property type="entry name" value="Winged helix' DNA-binding domain"/>
    <property type="match status" value="1"/>
</dbReference>
<feature type="domain" description="DEP" evidence="4">
    <location>
        <begin position="44"/>
        <end position="135"/>
    </location>
</feature>
<proteinExistence type="inferred from homology"/>
<reference evidence="5" key="1">
    <citation type="submission" date="2025-08" db="UniProtKB">
        <authorList>
            <consortium name="Ensembl"/>
        </authorList>
    </citation>
    <scope>IDENTIFICATION</scope>
</reference>
<dbReference type="InterPro" id="IPR036388">
    <property type="entry name" value="WH-like_DNA-bd_sf"/>
</dbReference>
<gene>
    <name evidence="5" type="primary">tcp11l1</name>
</gene>